<dbReference type="AlphaFoldDB" id="A0A919Y9F4"/>
<accession>A0A919Y9F4</accession>
<dbReference type="InterPro" id="IPR003346">
    <property type="entry name" value="Transposase_20"/>
</dbReference>
<dbReference type="InterPro" id="IPR047650">
    <property type="entry name" value="Transpos_IS110"/>
</dbReference>
<feature type="domain" description="Transposase IS116/IS110/IS902 C-terminal" evidence="2">
    <location>
        <begin position="80"/>
        <end position="136"/>
    </location>
</feature>
<dbReference type="PANTHER" id="PTHR33055">
    <property type="entry name" value="TRANSPOSASE FOR INSERTION SEQUENCE ELEMENT IS1111A"/>
    <property type="match status" value="1"/>
</dbReference>
<feature type="region of interest" description="Disordered" evidence="1">
    <location>
        <begin position="118"/>
        <end position="140"/>
    </location>
</feature>
<keyword evidence="4" id="KW-1185">Reference proteome</keyword>
<sequence>MTAFQSKGTNSKASILISMVKTKLRLKVPQLIDALNGRVRNHHRQMIRMHYDHLKYLETHIQDLETLIDKLLSPYQKETDLLVTIPGIKKDAAASILAEISANMSNFPSEGHLASWGGLSPGNNESAGKKRSTRVKEINI</sequence>
<dbReference type="Pfam" id="PF02371">
    <property type="entry name" value="Transposase_20"/>
    <property type="match status" value="1"/>
</dbReference>
<name>A0A919Y9F4_9BACL</name>
<protein>
    <recommendedName>
        <fullName evidence="2">Transposase IS116/IS110/IS902 C-terminal domain-containing protein</fullName>
    </recommendedName>
</protein>
<evidence type="ECO:0000256" key="1">
    <source>
        <dbReference type="SAM" id="MobiDB-lite"/>
    </source>
</evidence>
<dbReference type="Proteomes" id="UP000682811">
    <property type="component" value="Unassembled WGS sequence"/>
</dbReference>
<comment type="caution">
    <text evidence="3">The sequence shown here is derived from an EMBL/GenBank/DDBJ whole genome shotgun (WGS) entry which is preliminary data.</text>
</comment>
<dbReference type="PANTHER" id="PTHR33055:SF15">
    <property type="entry name" value="TRANSPOSASE-RELATED"/>
    <property type="match status" value="1"/>
</dbReference>
<dbReference type="GO" id="GO:0006313">
    <property type="term" value="P:DNA transposition"/>
    <property type="evidence" value="ECO:0007669"/>
    <property type="project" value="InterPro"/>
</dbReference>
<evidence type="ECO:0000313" key="3">
    <source>
        <dbReference type="EMBL" id="GIO47087.1"/>
    </source>
</evidence>
<evidence type="ECO:0000313" key="4">
    <source>
        <dbReference type="Proteomes" id="UP000682811"/>
    </source>
</evidence>
<organism evidence="3 4">
    <name type="scientific">Paenibacillus azoreducens</name>
    <dbReference type="NCBI Taxonomy" id="116718"/>
    <lineage>
        <taxon>Bacteria</taxon>
        <taxon>Bacillati</taxon>
        <taxon>Bacillota</taxon>
        <taxon>Bacilli</taxon>
        <taxon>Bacillales</taxon>
        <taxon>Paenibacillaceae</taxon>
        <taxon>Paenibacillus</taxon>
    </lineage>
</organism>
<gene>
    <name evidence="3" type="ORF">J34TS1_18520</name>
</gene>
<dbReference type="GO" id="GO:0004803">
    <property type="term" value="F:transposase activity"/>
    <property type="evidence" value="ECO:0007669"/>
    <property type="project" value="InterPro"/>
</dbReference>
<proteinExistence type="predicted"/>
<evidence type="ECO:0000259" key="2">
    <source>
        <dbReference type="Pfam" id="PF02371"/>
    </source>
</evidence>
<reference evidence="3 4" key="1">
    <citation type="submission" date="2021-03" db="EMBL/GenBank/DDBJ databases">
        <title>Antimicrobial resistance genes in bacteria isolated from Japanese honey, and their potential for conferring macrolide and lincosamide resistance in the American foulbrood pathogen Paenibacillus larvae.</title>
        <authorList>
            <person name="Okamoto M."/>
            <person name="Kumagai M."/>
            <person name="Kanamori H."/>
            <person name="Takamatsu D."/>
        </authorList>
    </citation>
    <scope>NUCLEOTIDE SEQUENCE [LARGE SCALE GENOMIC DNA]</scope>
    <source>
        <strain evidence="3 4">J34TS1</strain>
    </source>
</reference>
<dbReference type="EMBL" id="BORT01000006">
    <property type="protein sequence ID" value="GIO47087.1"/>
    <property type="molecule type" value="Genomic_DNA"/>
</dbReference>
<dbReference type="GO" id="GO:0003677">
    <property type="term" value="F:DNA binding"/>
    <property type="evidence" value="ECO:0007669"/>
    <property type="project" value="InterPro"/>
</dbReference>